<dbReference type="SUPFAM" id="SSF49303">
    <property type="entry name" value="beta-Galactosidase/glucuronidase domain"/>
    <property type="match status" value="1"/>
</dbReference>
<dbReference type="Pfam" id="PF02836">
    <property type="entry name" value="Glyco_hydro_2_C"/>
    <property type="match status" value="1"/>
</dbReference>
<keyword evidence="2 9" id="KW-0378">Hydrolase</keyword>
<feature type="region of interest" description="Disordered" evidence="5">
    <location>
        <begin position="1204"/>
        <end position="1233"/>
    </location>
</feature>
<dbReference type="OrthoDB" id="20872at2759"/>
<accession>A0A8H5TW93</accession>
<evidence type="ECO:0000259" key="8">
    <source>
        <dbReference type="Pfam" id="PF02837"/>
    </source>
</evidence>
<reference evidence="9 10" key="1">
    <citation type="submission" date="2020-05" db="EMBL/GenBank/DDBJ databases">
        <title>Identification and distribution of gene clusters putatively required for synthesis of sphingolipid metabolism inhibitors in phylogenetically diverse species of the filamentous fungus Fusarium.</title>
        <authorList>
            <person name="Kim H.-S."/>
            <person name="Busman M."/>
            <person name="Brown D.W."/>
            <person name="Divon H."/>
            <person name="Uhlig S."/>
            <person name="Proctor R.H."/>
        </authorList>
    </citation>
    <scope>NUCLEOTIDE SEQUENCE [LARGE SCALE GENOMIC DNA]</scope>
    <source>
        <strain evidence="9 10">NRRL 20693</strain>
    </source>
</reference>
<evidence type="ECO:0000259" key="7">
    <source>
        <dbReference type="Pfam" id="PF02836"/>
    </source>
</evidence>
<dbReference type="PANTHER" id="PTHR42732:SF4">
    <property type="entry name" value="BETA-MANNOSIDASE"/>
    <property type="match status" value="1"/>
</dbReference>
<feature type="compositionally biased region" description="Low complexity" evidence="5">
    <location>
        <begin position="1204"/>
        <end position="1221"/>
    </location>
</feature>
<dbReference type="InterPro" id="IPR006103">
    <property type="entry name" value="Glyco_hydro_2_cat"/>
</dbReference>
<dbReference type="InterPro" id="IPR036156">
    <property type="entry name" value="Beta-gal/glucu_dom_sf"/>
</dbReference>
<feature type="coiled-coil region" evidence="4">
    <location>
        <begin position="1045"/>
        <end position="1072"/>
    </location>
</feature>
<protein>
    <submittedName>
        <fullName evidence="9">Glycoside hydrolase family 2</fullName>
    </submittedName>
</protein>
<keyword evidence="3" id="KW-0326">Glycosidase</keyword>
<dbReference type="InterPro" id="IPR006102">
    <property type="entry name" value="Ig-like_GH2"/>
</dbReference>
<evidence type="ECO:0000256" key="4">
    <source>
        <dbReference type="SAM" id="Coils"/>
    </source>
</evidence>
<evidence type="ECO:0000313" key="10">
    <source>
        <dbReference type="Proteomes" id="UP000567885"/>
    </source>
</evidence>
<evidence type="ECO:0000256" key="2">
    <source>
        <dbReference type="ARBA" id="ARBA00022801"/>
    </source>
</evidence>
<comment type="similarity">
    <text evidence="1">Belongs to the glycosyl hydrolase 2 family.</text>
</comment>
<evidence type="ECO:0000256" key="5">
    <source>
        <dbReference type="SAM" id="MobiDB-lite"/>
    </source>
</evidence>
<dbReference type="AlphaFoldDB" id="A0A8H5TW93"/>
<evidence type="ECO:0000313" key="9">
    <source>
        <dbReference type="EMBL" id="KAF5676812.1"/>
    </source>
</evidence>
<dbReference type="Proteomes" id="UP000567885">
    <property type="component" value="Unassembled WGS sequence"/>
</dbReference>
<evidence type="ECO:0000256" key="3">
    <source>
        <dbReference type="ARBA" id="ARBA00023295"/>
    </source>
</evidence>
<dbReference type="InterPro" id="IPR013783">
    <property type="entry name" value="Ig-like_fold"/>
</dbReference>
<dbReference type="Gene3D" id="3.20.20.80">
    <property type="entry name" value="Glycosidases"/>
    <property type="match status" value="1"/>
</dbReference>
<feature type="domain" description="Glycosyl hydrolases family 2 sugar binding" evidence="8">
    <location>
        <begin position="109"/>
        <end position="195"/>
    </location>
</feature>
<dbReference type="Pfam" id="PF02837">
    <property type="entry name" value="Glyco_hydro_2_N"/>
    <property type="match status" value="1"/>
</dbReference>
<dbReference type="GO" id="GO:0004553">
    <property type="term" value="F:hydrolase activity, hydrolyzing O-glycosyl compounds"/>
    <property type="evidence" value="ECO:0007669"/>
    <property type="project" value="InterPro"/>
</dbReference>
<sequence>MTYPRPDFERNPLRWESLNGQWDFLFDDGDAGLAENWQRTGLPESVDVTKLNDRKEAGQSDSVVQKIMGDAHSLIQNNVFASSTQTTNSKTKITVPYVFQSPASGINDRGVHEVLWYERAISDLRSVQEKEQGHRLVLRFGAVDYEATVWVDGQYVGGHRGGHVPFEIDVTDAVDAAKEATTHRVTLRVYDSAYDLTQLRGKQYWAAKPETIFYTPSGGIWQSVWLEVVPSARIADSSYGTVIKSNDIHSGQLRSTVAVKGRRIGKGYSVELEASFSGVPVAKSEKKALPHETNSAAVELNVRLSAEQRSKLPQYVLEKAPLDNDFAWRDGVALWSPEHPQLYDLVLRLYDDTDKVVDEVKTTTGMRNINWTTGDGTWRLNDKPYFQALCLDQGYWPETFMTPPSSESLKLDIELAKKMGLNGCRKHQKVEDPLFYYWADKLGFLVWGEIANAYAFNAEYIDRFNAEWTEAVKLVINRPSVVTWTPVNESWAYPSLEDNADQRNHIRQLYYLTKGLDDTRSINDNCGWQHVLTDLTTFHDYSDGPEIEKTCSTLEGIIGPKAGGRGVFLPPIPGVDEGSKHKPGAPVMNTEFGGVNIAPPKKDESAGDNLDWGYTTATNADDLVQRIERLVNGIVLGGHCCAFVYTQLADIEQEVNGLYTFNREEKLDASKVKAVLDRALESYYSRTRLLARGWDLLSYNTSSNYFRYRYSIGCHRITRPLPPLSPRAMPSTRPNAQSPILDADGVLDNIDTIRIPEPHGTYLQTRGARAARRIYKAMGVWPWDIVPEAPPKMWAINLLEDLALVADHVARNPGDTLQDLQSELRKSLARDRKPSYAGKLMAQDVHAAKKRFVRTMPQSPDAQDDIGDDVGTVERRSGRRRRTANYSAPDSPIDPSRSRRHTSSEESEEHMASSITVASEFPPSPPVPRSVRQLKRPATTIPTPIEKRIRHSSPEGSRLSAAQSLMMFSSPMATFQMATSFGPNATANATRSLEPNNLQEALQPATNVFVAAIDAHVRTIRASLAIAQQEIFPHRTTHQEAMSKLRAAQDRVQAIHDDIAESQEKLRRLIEETTAEDLLAPQLHALQENNMSLPPEIAQAIRSYDTRRAAKSEEIKTQETAISAKGEELKRAADDLEVAEKNSGGVESDIRDLQVAVTRGTEAARFANMFSVMVQLGPEGLASIEQIYPEIGSLLEQLLASRNNPSQQGQNHNQNHQVHNVVDGEETNGLSGI</sequence>
<keyword evidence="10" id="KW-1185">Reference proteome</keyword>
<feature type="domain" description="Glycoside hydrolase family 2 catalytic" evidence="7">
    <location>
        <begin position="407"/>
        <end position="536"/>
    </location>
</feature>
<dbReference type="GO" id="GO:0005975">
    <property type="term" value="P:carbohydrate metabolic process"/>
    <property type="evidence" value="ECO:0007669"/>
    <property type="project" value="InterPro"/>
</dbReference>
<dbReference type="Gene3D" id="2.60.40.10">
    <property type="entry name" value="Immunoglobulins"/>
    <property type="match status" value="1"/>
</dbReference>
<name>A0A8H5TW93_FUSHE</name>
<dbReference type="InterPro" id="IPR051913">
    <property type="entry name" value="GH2_Domain-Containing"/>
</dbReference>
<evidence type="ECO:0000256" key="1">
    <source>
        <dbReference type="ARBA" id="ARBA00007401"/>
    </source>
</evidence>
<dbReference type="Pfam" id="PF00703">
    <property type="entry name" value="Glyco_hydro_2"/>
    <property type="match status" value="1"/>
</dbReference>
<feature type="region of interest" description="Disordered" evidence="5">
    <location>
        <begin position="855"/>
        <end position="933"/>
    </location>
</feature>
<proteinExistence type="inferred from homology"/>
<dbReference type="Gene3D" id="2.60.120.260">
    <property type="entry name" value="Galactose-binding domain-like"/>
    <property type="match status" value="1"/>
</dbReference>
<dbReference type="InterPro" id="IPR008979">
    <property type="entry name" value="Galactose-bd-like_sf"/>
</dbReference>
<dbReference type="PANTHER" id="PTHR42732">
    <property type="entry name" value="BETA-GALACTOSIDASE"/>
    <property type="match status" value="1"/>
</dbReference>
<dbReference type="SUPFAM" id="SSF49785">
    <property type="entry name" value="Galactose-binding domain-like"/>
    <property type="match status" value="1"/>
</dbReference>
<dbReference type="InterPro" id="IPR017853">
    <property type="entry name" value="GH"/>
</dbReference>
<dbReference type="EMBL" id="JAAGWQ010000030">
    <property type="protein sequence ID" value="KAF5676812.1"/>
    <property type="molecule type" value="Genomic_DNA"/>
</dbReference>
<evidence type="ECO:0000259" key="6">
    <source>
        <dbReference type="Pfam" id="PF00703"/>
    </source>
</evidence>
<organism evidence="9 10">
    <name type="scientific">Fusarium heterosporum</name>
    <dbReference type="NCBI Taxonomy" id="42747"/>
    <lineage>
        <taxon>Eukaryota</taxon>
        <taxon>Fungi</taxon>
        <taxon>Dikarya</taxon>
        <taxon>Ascomycota</taxon>
        <taxon>Pezizomycotina</taxon>
        <taxon>Sordariomycetes</taxon>
        <taxon>Hypocreomycetidae</taxon>
        <taxon>Hypocreales</taxon>
        <taxon>Nectriaceae</taxon>
        <taxon>Fusarium</taxon>
        <taxon>Fusarium heterosporum species complex</taxon>
    </lineage>
</organism>
<comment type="caution">
    <text evidence="9">The sequence shown here is derived from an EMBL/GenBank/DDBJ whole genome shotgun (WGS) entry which is preliminary data.</text>
</comment>
<keyword evidence="4" id="KW-0175">Coiled coil</keyword>
<gene>
    <name evidence="9" type="ORF">FHETE_2005</name>
</gene>
<dbReference type="InterPro" id="IPR006104">
    <property type="entry name" value="Glyco_hydro_2_N"/>
</dbReference>
<dbReference type="SUPFAM" id="SSF51445">
    <property type="entry name" value="(Trans)glycosidases"/>
    <property type="match status" value="1"/>
</dbReference>
<feature type="domain" description="Glycoside hydrolase family 2 immunoglobulin-like beta-sandwich" evidence="6">
    <location>
        <begin position="293"/>
        <end position="367"/>
    </location>
</feature>